<dbReference type="PANTHER" id="PTHR37973">
    <property type="entry name" value="CHONDROITIN PROTEOGLYCAN 3"/>
    <property type="match status" value="1"/>
</dbReference>
<evidence type="ECO:0000256" key="1">
    <source>
        <dbReference type="SAM" id="SignalP"/>
    </source>
</evidence>
<dbReference type="Proteomes" id="UP000887540">
    <property type="component" value="Unplaced"/>
</dbReference>
<name>A0A914CYD8_9BILA</name>
<sequence length="148" mass="15635">MQAPIIFFTVLIGIYLVQSAIEDSSKCEKDAACFSNDECNGGSCQPPLGVLPVWLGTCDCSACYPTRQAKPCKSDADCGGLKTACNNKTNLCDCVGTGLRLAKQSNTTLGKVLTDFCNKQKCDNTTNTDICNGLPCRSGKCNCAASPK</sequence>
<evidence type="ECO:0000313" key="3">
    <source>
        <dbReference type="WBParaSite" id="ACRNAN_scaffold15879.g15527.t1"/>
    </source>
</evidence>
<dbReference type="WBParaSite" id="ACRNAN_scaffold15879.g15527.t1">
    <property type="protein sequence ID" value="ACRNAN_scaffold15879.g15527.t1"/>
    <property type="gene ID" value="ACRNAN_scaffold15879.g15527"/>
</dbReference>
<accession>A0A914CYD8</accession>
<dbReference type="InterPro" id="IPR039260">
    <property type="entry name" value="Cpg-3"/>
</dbReference>
<keyword evidence="2" id="KW-1185">Reference proteome</keyword>
<feature type="chain" id="PRO_5036917687" evidence="1">
    <location>
        <begin position="20"/>
        <end position="148"/>
    </location>
</feature>
<dbReference type="PANTHER" id="PTHR37973:SF1">
    <property type="entry name" value="DICKKOPF_N DOMAIN-CONTAINING PROTEIN"/>
    <property type="match status" value="1"/>
</dbReference>
<evidence type="ECO:0000313" key="2">
    <source>
        <dbReference type="Proteomes" id="UP000887540"/>
    </source>
</evidence>
<protein>
    <submittedName>
        <fullName evidence="3">Uncharacterized protein</fullName>
    </submittedName>
</protein>
<keyword evidence="1" id="KW-0732">Signal</keyword>
<reference evidence="3" key="1">
    <citation type="submission" date="2022-11" db="UniProtKB">
        <authorList>
            <consortium name="WormBaseParasite"/>
        </authorList>
    </citation>
    <scope>IDENTIFICATION</scope>
</reference>
<dbReference type="AlphaFoldDB" id="A0A914CYD8"/>
<proteinExistence type="predicted"/>
<organism evidence="2 3">
    <name type="scientific">Acrobeloides nanus</name>
    <dbReference type="NCBI Taxonomy" id="290746"/>
    <lineage>
        <taxon>Eukaryota</taxon>
        <taxon>Metazoa</taxon>
        <taxon>Ecdysozoa</taxon>
        <taxon>Nematoda</taxon>
        <taxon>Chromadorea</taxon>
        <taxon>Rhabditida</taxon>
        <taxon>Tylenchina</taxon>
        <taxon>Cephalobomorpha</taxon>
        <taxon>Cephaloboidea</taxon>
        <taxon>Cephalobidae</taxon>
        <taxon>Acrobeloides</taxon>
    </lineage>
</organism>
<feature type="signal peptide" evidence="1">
    <location>
        <begin position="1"/>
        <end position="19"/>
    </location>
</feature>